<feature type="domain" description="FRAS1-related extracellular matrix protein N-terminal" evidence="2">
    <location>
        <begin position="6"/>
        <end position="80"/>
    </location>
</feature>
<dbReference type="InterPro" id="IPR045658">
    <property type="entry name" value="FRAS1-rel_N"/>
</dbReference>
<dbReference type="PANTHER" id="PTHR45739">
    <property type="entry name" value="MATRIX PROTEIN, PUTATIVE-RELATED"/>
    <property type="match status" value="1"/>
</dbReference>
<keyword evidence="1" id="KW-0812">Transmembrane</keyword>
<evidence type="ECO:0000313" key="3">
    <source>
        <dbReference type="EMBL" id="CAF90036.1"/>
    </source>
</evidence>
<evidence type="ECO:0000256" key="1">
    <source>
        <dbReference type="SAM" id="Phobius"/>
    </source>
</evidence>
<dbReference type="PANTHER" id="PTHR45739:SF11">
    <property type="entry name" value="FRAS1-RELATED EXTRACELLULAR MATRIX PROTEIN 1-LIKE ISOFORM X1"/>
    <property type="match status" value="1"/>
</dbReference>
<keyword evidence="1" id="KW-0472">Membrane</keyword>
<dbReference type="InterPro" id="IPR051561">
    <property type="entry name" value="FRAS1_ECM"/>
</dbReference>
<evidence type="ECO:0000259" key="2">
    <source>
        <dbReference type="Pfam" id="PF19309"/>
    </source>
</evidence>
<dbReference type="AlphaFoldDB" id="Q4TAP6"/>
<accession>Q4TAP6</accession>
<protein>
    <submittedName>
        <fullName evidence="3">(spotted green pufferfish) hypothetical protein</fullName>
    </submittedName>
</protein>
<dbReference type="EMBL" id="CAAE01007271">
    <property type="protein sequence ID" value="CAF90036.1"/>
    <property type="molecule type" value="Genomic_DNA"/>
</dbReference>
<feature type="non-terminal residue" evidence="3">
    <location>
        <position position="1"/>
    </location>
</feature>
<sequence length="145" mass="16366">ELTDGQLQISVAPAEDCRVEVLTNEPITQRVGRLTPQAFDCTFLEQEVRYVHNGSPQLDEDSLMLRVYRSALAQALALALAPVQLLLACVLTCWTGSRPRTRTWRRWSCRSGWWTQLGGWCSWAGPPCWCRRSTVCPTPSTPACW</sequence>
<keyword evidence="1" id="KW-1133">Transmembrane helix</keyword>
<dbReference type="GO" id="GO:0009653">
    <property type="term" value="P:anatomical structure morphogenesis"/>
    <property type="evidence" value="ECO:0007669"/>
    <property type="project" value="TreeGrafter"/>
</dbReference>
<dbReference type="KEGG" id="tng:GSTEN00004106G001"/>
<reference evidence="3" key="2">
    <citation type="submission" date="2004-02" db="EMBL/GenBank/DDBJ databases">
        <authorList>
            <consortium name="Genoscope"/>
            <consortium name="Whitehead Institute Centre for Genome Research"/>
        </authorList>
    </citation>
    <scope>NUCLEOTIDE SEQUENCE</scope>
</reference>
<proteinExistence type="predicted"/>
<dbReference type="Pfam" id="PF19309">
    <property type="entry name" value="Frem_N"/>
    <property type="match status" value="1"/>
</dbReference>
<name>Q4TAP6_TETNG</name>
<gene>
    <name evidence="3" type="ORF">GSTENG00004106001</name>
</gene>
<feature type="transmembrane region" description="Helical" evidence="1">
    <location>
        <begin position="71"/>
        <end position="96"/>
    </location>
</feature>
<reference evidence="3" key="1">
    <citation type="journal article" date="2004" name="Nature">
        <title>Genome duplication in the teleost fish Tetraodon nigroviridis reveals the early vertebrate proto-karyotype.</title>
        <authorList>
            <person name="Jaillon O."/>
            <person name="Aury J.-M."/>
            <person name="Brunet F."/>
            <person name="Petit J.-L."/>
            <person name="Stange-Thomann N."/>
            <person name="Mauceli E."/>
            <person name="Bouneau L."/>
            <person name="Fischer C."/>
            <person name="Ozouf-Costaz C."/>
            <person name="Bernot A."/>
            <person name="Nicaud S."/>
            <person name="Jaffe D."/>
            <person name="Fisher S."/>
            <person name="Lutfalla G."/>
            <person name="Dossat C."/>
            <person name="Segurens B."/>
            <person name="Dasilva C."/>
            <person name="Salanoubat M."/>
            <person name="Levy M."/>
            <person name="Boudet N."/>
            <person name="Castellano S."/>
            <person name="Anthouard V."/>
            <person name="Jubin C."/>
            <person name="Castelli V."/>
            <person name="Katinka M."/>
            <person name="Vacherie B."/>
            <person name="Biemont C."/>
            <person name="Skalli Z."/>
            <person name="Cattolico L."/>
            <person name="Poulain J."/>
            <person name="De Berardinis V."/>
            <person name="Cruaud C."/>
            <person name="Duprat S."/>
            <person name="Brottier P."/>
            <person name="Coutanceau J.-P."/>
            <person name="Gouzy J."/>
            <person name="Parra G."/>
            <person name="Lardier G."/>
            <person name="Chapple C."/>
            <person name="McKernan K.J."/>
            <person name="McEwan P."/>
            <person name="Bosak S."/>
            <person name="Kellis M."/>
            <person name="Volff J.-N."/>
            <person name="Guigo R."/>
            <person name="Zody M.C."/>
            <person name="Mesirov J."/>
            <person name="Lindblad-Toh K."/>
            <person name="Birren B."/>
            <person name="Nusbaum C."/>
            <person name="Kahn D."/>
            <person name="Robinson-Rechavi M."/>
            <person name="Laudet V."/>
            <person name="Schachter V."/>
            <person name="Quetier F."/>
            <person name="Saurin W."/>
            <person name="Scarpelli C."/>
            <person name="Wincker P."/>
            <person name="Lander E.S."/>
            <person name="Weissenbach J."/>
            <person name="Roest Crollius H."/>
        </authorList>
    </citation>
    <scope>NUCLEOTIDE SEQUENCE [LARGE SCALE GENOMIC DNA]</scope>
</reference>
<organism evidence="3">
    <name type="scientific">Tetraodon nigroviridis</name>
    <name type="common">Spotted green pufferfish</name>
    <name type="synonym">Chelonodon nigroviridis</name>
    <dbReference type="NCBI Taxonomy" id="99883"/>
    <lineage>
        <taxon>Eukaryota</taxon>
        <taxon>Metazoa</taxon>
        <taxon>Chordata</taxon>
        <taxon>Craniata</taxon>
        <taxon>Vertebrata</taxon>
        <taxon>Euteleostomi</taxon>
        <taxon>Actinopterygii</taxon>
        <taxon>Neopterygii</taxon>
        <taxon>Teleostei</taxon>
        <taxon>Neoteleostei</taxon>
        <taxon>Acanthomorphata</taxon>
        <taxon>Eupercaria</taxon>
        <taxon>Tetraodontiformes</taxon>
        <taxon>Tetradontoidea</taxon>
        <taxon>Tetraodontidae</taxon>
        <taxon>Tetraodon</taxon>
    </lineage>
</organism>
<comment type="caution">
    <text evidence="3">The sequence shown here is derived from an EMBL/GenBank/DDBJ whole genome shotgun (WGS) entry which is preliminary data.</text>
</comment>
<dbReference type="OrthoDB" id="430044at2759"/>